<organism evidence="2">
    <name type="scientific">Graphocephala atropunctata</name>
    <dbReference type="NCBI Taxonomy" id="36148"/>
    <lineage>
        <taxon>Eukaryota</taxon>
        <taxon>Metazoa</taxon>
        <taxon>Ecdysozoa</taxon>
        <taxon>Arthropoda</taxon>
        <taxon>Hexapoda</taxon>
        <taxon>Insecta</taxon>
        <taxon>Pterygota</taxon>
        <taxon>Neoptera</taxon>
        <taxon>Paraneoptera</taxon>
        <taxon>Hemiptera</taxon>
        <taxon>Auchenorrhyncha</taxon>
        <taxon>Membracoidea</taxon>
        <taxon>Cicadellidae</taxon>
        <taxon>Cicadellinae</taxon>
        <taxon>Cicadellini</taxon>
        <taxon>Graphocephala</taxon>
    </lineage>
</organism>
<accession>A0A1B6LCR0</accession>
<dbReference type="EMBL" id="GEBQ01018496">
    <property type="protein sequence ID" value="JAT21481.1"/>
    <property type="molecule type" value="Transcribed_RNA"/>
</dbReference>
<name>A0A1B6LCR0_9HEMI</name>
<dbReference type="InterPro" id="IPR023210">
    <property type="entry name" value="NADP_OxRdtase_dom"/>
</dbReference>
<dbReference type="InterPro" id="IPR020471">
    <property type="entry name" value="AKR"/>
</dbReference>
<proteinExistence type="predicted"/>
<dbReference type="PRINTS" id="PR00069">
    <property type="entry name" value="ALDKETRDTASE"/>
</dbReference>
<gene>
    <name evidence="2" type="ORF">g.13527</name>
</gene>
<feature type="domain" description="NADP-dependent oxidoreductase" evidence="1">
    <location>
        <begin position="1"/>
        <end position="146"/>
    </location>
</feature>
<reference evidence="2" key="1">
    <citation type="submission" date="2015-11" db="EMBL/GenBank/DDBJ databases">
        <title>De novo transcriptome assembly of four potential Pierce s Disease insect vectors from Arizona vineyards.</title>
        <authorList>
            <person name="Tassone E.E."/>
        </authorList>
    </citation>
    <scope>NUCLEOTIDE SEQUENCE</scope>
</reference>
<sequence>MEKCVESGLVKNIGLSNFNRAQIQRVLDIATIKPVVNQVECHMMLNQKSLIEFCKGVDIVVEAYSPFGSPSRPNAPKDAANVLQDPRLLQVASRYSKTSAQIVLRYLIQLGVVVLPKSVTPERIRQNLQVFDFQLSPEDVSALASLDCGLRLFPYLVAKEHPDYPFVEEPLDNLSIESDPCTTVKLPGKTHIV</sequence>
<dbReference type="SUPFAM" id="SSF51430">
    <property type="entry name" value="NAD(P)-linked oxidoreductase"/>
    <property type="match status" value="1"/>
</dbReference>
<dbReference type="InterPro" id="IPR018170">
    <property type="entry name" value="Aldo/ket_reductase_CS"/>
</dbReference>
<dbReference type="Gene3D" id="3.20.20.100">
    <property type="entry name" value="NADP-dependent oxidoreductase domain"/>
    <property type="match status" value="1"/>
</dbReference>
<dbReference type="PANTHER" id="PTHR43827:SF14">
    <property type="entry name" value="NADP-DEPENDENT OXIDOREDUCTASE DOMAIN-CONTAINING PROTEIN"/>
    <property type="match status" value="1"/>
</dbReference>
<evidence type="ECO:0000313" key="2">
    <source>
        <dbReference type="EMBL" id="JAT21481.1"/>
    </source>
</evidence>
<dbReference type="Pfam" id="PF00248">
    <property type="entry name" value="Aldo_ket_red"/>
    <property type="match status" value="1"/>
</dbReference>
<protein>
    <recommendedName>
        <fullName evidence="1">NADP-dependent oxidoreductase domain-containing protein</fullName>
    </recommendedName>
</protein>
<dbReference type="PANTHER" id="PTHR43827">
    <property type="entry name" value="2,5-DIKETO-D-GLUCONIC ACID REDUCTASE"/>
    <property type="match status" value="1"/>
</dbReference>
<dbReference type="PROSITE" id="PS00063">
    <property type="entry name" value="ALDOKETO_REDUCTASE_3"/>
    <property type="match status" value="1"/>
</dbReference>
<evidence type="ECO:0000259" key="1">
    <source>
        <dbReference type="Pfam" id="PF00248"/>
    </source>
</evidence>
<dbReference type="CDD" id="cd19071">
    <property type="entry name" value="AKR_AKR1-5-like"/>
    <property type="match status" value="1"/>
</dbReference>
<dbReference type="AlphaFoldDB" id="A0A1B6LCR0"/>
<dbReference type="PROSITE" id="PS00062">
    <property type="entry name" value="ALDOKETO_REDUCTASE_2"/>
    <property type="match status" value="1"/>
</dbReference>
<dbReference type="InterPro" id="IPR036812">
    <property type="entry name" value="NAD(P)_OxRdtase_dom_sf"/>
</dbReference>
<dbReference type="GO" id="GO:0016491">
    <property type="term" value="F:oxidoreductase activity"/>
    <property type="evidence" value="ECO:0007669"/>
    <property type="project" value="InterPro"/>
</dbReference>